<dbReference type="PANTHER" id="PTHR37984">
    <property type="entry name" value="PROTEIN CBG26694"/>
    <property type="match status" value="1"/>
</dbReference>
<dbReference type="OrthoDB" id="430238at2759"/>
<evidence type="ECO:0000313" key="9">
    <source>
        <dbReference type="EnsemblMetazoa" id="XP_031789079"/>
    </source>
</evidence>
<dbReference type="RefSeq" id="XP_031789079.1">
    <property type="nucleotide sequence ID" value="XM_031933219.1"/>
</dbReference>
<feature type="domain" description="Reverse transcriptase" evidence="8">
    <location>
        <begin position="550"/>
        <end position="763"/>
    </location>
</feature>
<dbReference type="InterPro" id="IPR043502">
    <property type="entry name" value="DNA/RNA_pol_sf"/>
</dbReference>
<dbReference type="Gene3D" id="3.10.10.10">
    <property type="entry name" value="HIV Type 1 Reverse Transcriptase, subunit A, domain 1"/>
    <property type="match status" value="2"/>
</dbReference>
<dbReference type="InParanoid" id="A0A7M7QN86"/>
<organism evidence="9 10">
    <name type="scientific">Nasonia vitripennis</name>
    <name type="common">Parasitic wasp</name>
    <dbReference type="NCBI Taxonomy" id="7425"/>
    <lineage>
        <taxon>Eukaryota</taxon>
        <taxon>Metazoa</taxon>
        <taxon>Ecdysozoa</taxon>
        <taxon>Arthropoda</taxon>
        <taxon>Hexapoda</taxon>
        <taxon>Insecta</taxon>
        <taxon>Pterygota</taxon>
        <taxon>Neoptera</taxon>
        <taxon>Endopterygota</taxon>
        <taxon>Hymenoptera</taxon>
        <taxon>Apocrita</taxon>
        <taxon>Proctotrupomorpha</taxon>
        <taxon>Chalcidoidea</taxon>
        <taxon>Pteromalidae</taxon>
        <taxon>Pteromalinae</taxon>
        <taxon>Nasonia</taxon>
    </lineage>
</organism>
<keyword evidence="6" id="KW-0175">Coiled coil</keyword>
<dbReference type="PANTHER" id="PTHR37984:SF5">
    <property type="entry name" value="PROTEIN NYNRIN-LIKE"/>
    <property type="match status" value="1"/>
</dbReference>
<dbReference type="EnsemblMetazoa" id="XM_031933219">
    <property type="protein sequence ID" value="XP_031789079"/>
    <property type="gene ID" value="LOC116418038"/>
</dbReference>
<accession>A0A7M7QN86</accession>
<keyword evidence="3" id="KW-0255">Endonuclease</keyword>
<dbReference type="FunFam" id="3.10.20.370:FF:000001">
    <property type="entry name" value="Retrovirus-related Pol polyprotein from transposon 17.6-like protein"/>
    <property type="match status" value="1"/>
</dbReference>
<proteinExistence type="predicted"/>
<evidence type="ECO:0000256" key="5">
    <source>
        <dbReference type="ARBA" id="ARBA00023268"/>
    </source>
</evidence>
<dbReference type="PROSITE" id="PS50878">
    <property type="entry name" value="RT_POL"/>
    <property type="match status" value="1"/>
</dbReference>
<evidence type="ECO:0000256" key="4">
    <source>
        <dbReference type="ARBA" id="ARBA00022918"/>
    </source>
</evidence>
<dbReference type="CDD" id="cd09274">
    <property type="entry name" value="RNase_HI_RT_Ty3"/>
    <property type="match status" value="1"/>
</dbReference>
<dbReference type="AlphaFoldDB" id="A0A7M7QN86"/>
<dbReference type="InterPro" id="IPR043128">
    <property type="entry name" value="Rev_trsase/Diguanyl_cyclase"/>
</dbReference>
<feature type="region of interest" description="Disordered" evidence="7">
    <location>
        <begin position="1"/>
        <end position="105"/>
    </location>
</feature>
<evidence type="ECO:0000313" key="10">
    <source>
        <dbReference type="Proteomes" id="UP000002358"/>
    </source>
</evidence>
<dbReference type="GO" id="GO:0003964">
    <property type="term" value="F:RNA-directed DNA polymerase activity"/>
    <property type="evidence" value="ECO:0007669"/>
    <property type="project" value="UniProtKB-KW"/>
</dbReference>
<evidence type="ECO:0000256" key="2">
    <source>
        <dbReference type="ARBA" id="ARBA00022722"/>
    </source>
</evidence>
<dbReference type="InterPro" id="IPR041577">
    <property type="entry name" value="RT_RNaseH_2"/>
</dbReference>
<evidence type="ECO:0000256" key="3">
    <source>
        <dbReference type="ARBA" id="ARBA00022759"/>
    </source>
</evidence>
<feature type="compositionally biased region" description="Polar residues" evidence="7">
    <location>
        <begin position="374"/>
        <end position="383"/>
    </location>
</feature>
<reference evidence="9" key="1">
    <citation type="submission" date="2021-01" db="UniProtKB">
        <authorList>
            <consortium name="EnsemblMetazoa"/>
        </authorList>
    </citation>
    <scope>IDENTIFICATION</scope>
</reference>
<feature type="compositionally biased region" description="Polar residues" evidence="7">
    <location>
        <begin position="92"/>
        <end position="105"/>
    </location>
</feature>
<keyword evidence="5" id="KW-0511">Multifunctional enzyme</keyword>
<keyword evidence="3" id="KW-0378">Hydrolase</keyword>
<name>A0A7M7QN86_NASVI</name>
<dbReference type="Proteomes" id="UP000002358">
    <property type="component" value="Unassembled WGS sequence"/>
</dbReference>
<keyword evidence="2" id="KW-0540">Nuclease</keyword>
<evidence type="ECO:0000256" key="7">
    <source>
        <dbReference type="SAM" id="MobiDB-lite"/>
    </source>
</evidence>
<protein>
    <recommendedName>
        <fullName evidence="8">Reverse transcriptase domain-containing protein</fullName>
    </recommendedName>
</protein>
<evidence type="ECO:0000256" key="6">
    <source>
        <dbReference type="SAM" id="Coils"/>
    </source>
</evidence>
<feature type="compositionally biased region" description="Low complexity" evidence="7">
    <location>
        <begin position="356"/>
        <end position="366"/>
    </location>
</feature>
<keyword evidence="4" id="KW-0695">RNA-directed DNA polymerase</keyword>
<dbReference type="Gene3D" id="3.30.70.270">
    <property type="match status" value="2"/>
</dbReference>
<dbReference type="Pfam" id="PF00078">
    <property type="entry name" value="RVT_1"/>
    <property type="match status" value="1"/>
</dbReference>
<feature type="region of interest" description="Disordered" evidence="7">
    <location>
        <begin position="347"/>
        <end position="406"/>
    </location>
</feature>
<feature type="compositionally biased region" description="Low complexity" evidence="7">
    <location>
        <begin position="56"/>
        <end position="65"/>
    </location>
</feature>
<sequence length="1045" mass="117290">MAENSSSAQQPDQNKQVQFQDTIDIQHIEPTAHSTRTNMPNPWIVRSRTSPENRQEQNQPNNIQIVPDTQNPRRRGGLLGSSNSSSFREEQTSNQANPSGERFSSSPFCALQGTQSWYSNKRDIGKIAREWNIKFDGSEGSCIEDFLQRVNECRMSSHLDDNDSINAMLHVLTGPALVWCRQLRHSWVTWNDFCKAARRSYGVDQDVQMQLLAEAQARSQGKKEPVREHIFAVLAILSRLDEPPTVEAQLKMIYDNMLADIRMLVPKNEVARAAEKLIYERDNYKPPPSPDRCLLPQLAYKEEAEAKKKSGSSNAPAIAEVTEPAALCTIVATAVKEAIAQLGITQQAKPPDVPSKKANNAGGNKKQWQKQKPKGTSSVNPQDGSEKKKPPVRGLASTHNQDQKVRGSFPDPVKCYGCSYGLDTFCTLVLNVPRSREKTPDKDAIMPLKDRGFAHYAIQERLAPLSDLLVSKLPQLAVSQLHRTKVPVRSSPMVNLSIYGYVELPFEVLGRQGESESIPLELSALTEGVANALAAVGLADVTQTQRSQIDELLNRWLPSNEKPLGCTMLIKHAIEVGSARPIKQRYYPVSKKLEEEMHSQVYKMLEAGIIRRAKDSEWSSPVVMYPLPYMDSILSKLQNAQYISTIDLSNAYHQIPMREEDMHLTAFTVPGLGFFEFTRMPYSIVGGPSTFQQLSDKIIGPELEPHAFSYLDDIIITTSTFEEHLHWLEVVLKRIHEAGLTINREKNLEAVTPSMASWYRKFLDNFATIADPLTQLTRKDVNYRWGESQQMAFEQVKALIIASAPVLHSPSFEDQFPSFEDQFTIQTDASDIGLGAVLTQTIDGEERVLSFASRTLTEAERNYSVTERECLAVLWAIRKFRAYVEGYHFEVITATVVLNGSAICGSLHCVPDALSRMYEDEESEAQLASIDAEDDCTSDAWYNELKAQVVQNPTHRPHWKVIGGKLYHLRPDPLLEDILDDQEAWKLVLPSDKVAEVLWESHCEPTAGHIDARPMSGSQDIFTGRTCIKMSVTSSKNVRSVNKPR</sequence>
<dbReference type="InterPro" id="IPR000477">
    <property type="entry name" value="RT_dom"/>
</dbReference>
<dbReference type="GO" id="GO:0004519">
    <property type="term" value="F:endonuclease activity"/>
    <property type="evidence" value="ECO:0007669"/>
    <property type="project" value="UniProtKB-KW"/>
</dbReference>
<dbReference type="SUPFAM" id="SSF56672">
    <property type="entry name" value="DNA/RNA polymerases"/>
    <property type="match status" value="1"/>
</dbReference>
<feature type="compositionally biased region" description="Polar residues" evidence="7">
    <location>
        <begin position="1"/>
        <end position="23"/>
    </location>
</feature>
<evidence type="ECO:0000259" key="8">
    <source>
        <dbReference type="PROSITE" id="PS50878"/>
    </source>
</evidence>
<keyword evidence="1" id="KW-0548">Nucleotidyltransferase</keyword>
<feature type="coiled-coil region" evidence="6">
    <location>
        <begin position="842"/>
        <end position="869"/>
    </location>
</feature>
<dbReference type="Pfam" id="PF17919">
    <property type="entry name" value="RT_RNaseH_2"/>
    <property type="match status" value="1"/>
</dbReference>
<dbReference type="GeneID" id="116418038"/>
<dbReference type="InterPro" id="IPR050951">
    <property type="entry name" value="Retrovirus_Pol_polyprotein"/>
</dbReference>
<keyword evidence="1" id="KW-0808">Transferase</keyword>
<evidence type="ECO:0000256" key="1">
    <source>
        <dbReference type="ARBA" id="ARBA00022695"/>
    </source>
</evidence>
<dbReference type="Gene3D" id="3.10.20.370">
    <property type="match status" value="1"/>
</dbReference>
<dbReference type="KEGG" id="nvi:116418038"/>
<dbReference type="CDD" id="cd01647">
    <property type="entry name" value="RT_LTR"/>
    <property type="match status" value="1"/>
</dbReference>
<keyword evidence="10" id="KW-1185">Reference proteome</keyword>